<dbReference type="KEGG" id="amar:AMRN_1569"/>
<proteinExistence type="predicted"/>
<reference evidence="1 2" key="1">
    <citation type="submission" date="2018-08" db="EMBL/GenBank/DDBJ databases">
        <title>Complete genome of the Arcobacter marinus type strain JCM 15502.</title>
        <authorList>
            <person name="Miller W.G."/>
            <person name="Yee E."/>
            <person name="Huynh S."/>
            <person name="Parker C.T."/>
        </authorList>
    </citation>
    <scope>NUCLEOTIDE SEQUENCE [LARGE SCALE GENOMIC DNA]</scope>
    <source>
        <strain evidence="1 2">JCM 15502</strain>
    </source>
</reference>
<evidence type="ECO:0000313" key="1">
    <source>
        <dbReference type="EMBL" id="AXX87303.1"/>
    </source>
</evidence>
<dbReference type="Proteomes" id="UP000264693">
    <property type="component" value="Chromosome"/>
</dbReference>
<name>A0A347TL25_9BACT</name>
<dbReference type="RefSeq" id="WP_165772838.1">
    <property type="nucleotide sequence ID" value="NZ_CP032101.1"/>
</dbReference>
<dbReference type="AlphaFoldDB" id="A0A347TL25"/>
<dbReference type="EMBL" id="CP032101">
    <property type="protein sequence ID" value="AXX87303.1"/>
    <property type="molecule type" value="Genomic_DNA"/>
</dbReference>
<organism evidence="1 2">
    <name type="scientific">Malaciobacter marinus</name>
    <dbReference type="NCBI Taxonomy" id="505249"/>
    <lineage>
        <taxon>Bacteria</taxon>
        <taxon>Pseudomonadati</taxon>
        <taxon>Campylobacterota</taxon>
        <taxon>Epsilonproteobacteria</taxon>
        <taxon>Campylobacterales</taxon>
        <taxon>Arcobacteraceae</taxon>
        <taxon>Malaciobacter</taxon>
    </lineage>
</organism>
<accession>A0A347TL25</accession>
<protein>
    <submittedName>
        <fullName evidence="1">Uncharacterized protein</fullName>
    </submittedName>
</protein>
<evidence type="ECO:0000313" key="2">
    <source>
        <dbReference type="Proteomes" id="UP000264693"/>
    </source>
</evidence>
<sequence length="53" mass="6394">MLEKIKSIFKKKTYPCIIWDGKAMKYLDLNQKEIDDIKTNPKYKNWSVTINQE</sequence>
<gene>
    <name evidence="1" type="ORF">AMRN_1569</name>
</gene>